<dbReference type="Pfam" id="PF22339">
    <property type="entry name" value="YgxA-like_sub_bind"/>
    <property type="match status" value="1"/>
</dbReference>
<reference evidence="4 5" key="1">
    <citation type="submission" date="2016-03" db="EMBL/GenBank/DDBJ databases">
        <title>Draft genome sequence of Paenibacillus antarcticus CECT 5836.</title>
        <authorList>
            <person name="Shin S.-K."/>
            <person name="Yi H."/>
        </authorList>
    </citation>
    <scope>NUCLEOTIDE SEQUENCE [LARGE SCALE GENOMIC DNA]</scope>
    <source>
        <strain evidence="4 5">CECT 5836</strain>
    </source>
</reference>
<keyword evidence="5" id="KW-1185">Reference proteome</keyword>
<accession>A0A168NJY2</accession>
<sequence length="291" mass="34012">MKSSNLYIQYKEVLDEDTLGAIVCQQHDQNKQGSLFHDYDILILVVQVSEQSRVDHVIIGGKVCQVIHVSLGLFRRWLISGEKCNLVKCLLEGDIIFDTDSRLANLSLEFEEFKQPLRDQVMFLEFSRFLWLYLESKRYMSEGYIMDAYHSVIQSLHHWARIELIERGIRPQDKVWEQVRGLSTAVHKLYEELTVSKETLKQRVELVLLGCEFSVLSKMAECSVLLISVMDSREKPWSIRELIQHPELKIVSAELPLVLRKLVYRSIIKEVKIENEDKSLHAQRNIFYSTI</sequence>
<evidence type="ECO:0000313" key="5">
    <source>
        <dbReference type="Proteomes" id="UP000077355"/>
    </source>
</evidence>
<feature type="domain" description="Nucleotidyltransferase-like" evidence="1">
    <location>
        <begin position="14"/>
        <end position="115"/>
    </location>
</feature>
<dbReference type="InterPro" id="IPR029348">
    <property type="entry name" value="NTF-like"/>
</dbReference>
<feature type="domain" description="YgxA-like helix-turn-helix" evidence="2">
    <location>
        <begin position="226"/>
        <end position="280"/>
    </location>
</feature>
<dbReference type="Pfam" id="PF18576">
    <property type="entry name" value="HTH_52"/>
    <property type="match status" value="1"/>
</dbReference>
<evidence type="ECO:0000259" key="2">
    <source>
        <dbReference type="Pfam" id="PF18576"/>
    </source>
</evidence>
<dbReference type="Gene3D" id="1.20.120.330">
    <property type="entry name" value="Nucleotidyltransferases domain 2"/>
    <property type="match status" value="1"/>
</dbReference>
<dbReference type="Pfam" id="PF14540">
    <property type="entry name" value="NTF-like"/>
    <property type="match status" value="1"/>
</dbReference>
<protein>
    <recommendedName>
        <fullName evidence="6">Nucleotidyltransferase-like domain-containing protein</fullName>
    </recommendedName>
</protein>
<dbReference type="AlphaFoldDB" id="A0A168NJY2"/>
<proteinExistence type="predicted"/>
<dbReference type="InterPro" id="IPR054515">
    <property type="entry name" value="YgxA-like_substrate-bd"/>
</dbReference>
<evidence type="ECO:0000313" key="4">
    <source>
        <dbReference type="EMBL" id="OAB45864.1"/>
    </source>
</evidence>
<evidence type="ECO:0008006" key="6">
    <source>
        <dbReference type="Google" id="ProtNLM"/>
    </source>
</evidence>
<evidence type="ECO:0000259" key="1">
    <source>
        <dbReference type="Pfam" id="PF14540"/>
    </source>
</evidence>
<dbReference type="InterPro" id="IPR043519">
    <property type="entry name" value="NT_sf"/>
</dbReference>
<dbReference type="RefSeq" id="WP_068650308.1">
    <property type="nucleotide sequence ID" value="NZ_CP043611.1"/>
</dbReference>
<evidence type="ECO:0000259" key="3">
    <source>
        <dbReference type="Pfam" id="PF22339"/>
    </source>
</evidence>
<organism evidence="4 5">
    <name type="scientific">Paenibacillus antarcticus</name>
    <dbReference type="NCBI Taxonomy" id="253703"/>
    <lineage>
        <taxon>Bacteria</taxon>
        <taxon>Bacillati</taxon>
        <taxon>Bacillota</taxon>
        <taxon>Bacilli</taxon>
        <taxon>Bacillales</taxon>
        <taxon>Paenibacillaceae</taxon>
        <taxon>Paenibacillus</taxon>
    </lineage>
</organism>
<dbReference type="Proteomes" id="UP000077355">
    <property type="component" value="Unassembled WGS sequence"/>
</dbReference>
<dbReference type="Gene3D" id="3.30.460.10">
    <property type="entry name" value="Beta Polymerase, domain 2"/>
    <property type="match status" value="1"/>
</dbReference>
<dbReference type="InterPro" id="IPR041143">
    <property type="entry name" value="YgxA_HTH"/>
</dbReference>
<comment type="caution">
    <text evidence="4">The sequence shown here is derived from an EMBL/GenBank/DDBJ whole genome shotgun (WGS) entry which is preliminary data.</text>
</comment>
<gene>
    <name evidence="4" type="ORF">PBAT_13270</name>
</gene>
<name>A0A168NJY2_9BACL</name>
<dbReference type="EMBL" id="LVJI01000016">
    <property type="protein sequence ID" value="OAB45864.1"/>
    <property type="molecule type" value="Genomic_DNA"/>
</dbReference>
<feature type="domain" description="YgxA-like substrate binding" evidence="3">
    <location>
        <begin position="122"/>
        <end position="218"/>
    </location>
</feature>